<feature type="compositionally biased region" description="Basic and acidic residues" evidence="13">
    <location>
        <begin position="150"/>
        <end position="207"/>
    </location>
</feature>
<evidence type="ECO:0000256" key="12">
    <source>
        <dbReference type="ARBA" id="ARBA00074309"/>
    </source>
</evidence>
<dbReference type="GO" id="GO:0051087">
    <property type="term" value="F:protein-folding chaperone binding"/>
    <property type="evidence" value="ECO:0007669"/>
    <property type="project" value="TreeGrafter"/>
</dbReference>
<dbReference type="FunFam" id="3.10.450.240:FF:000002">
    <property type="entry name" value="Mitochondrial import inner membrane translocase subunit TIM44"/>
    <property type="match status" value="1"/>
</dbReference>
<evidence type="ECO:0000256" key="8">
    <source>
        <dbReference type="ARBA" id="ARBA00022946"/>
    </source>
</evidence>
<evidence type="ECO:0000256" key="9">
    <source>
        <dbReference type="ARBA" id="ARBA00023010"/>
    </source>
</evidence>
<dbReference type="GO" id="GO:0030150">
    <property type="term" value="P:protein import into mitochondrial matrix"/>
    <property type="evidence" value="ECO:0007669"/>
    <property type="project" value="TreeGrafter"/>
</dbReference>
<dbReference type="InterPro" id="IPR039544">
    <property type="entry name" value="Tim44-like"/>
</dbReference>
<feature type="compositionally biased region" description="Basic and acidic residues" evidence="13">
    <location>
        <begin position="42"/>
        <end position="54"/>
    </location>
</feature>
<keyword evidence="5" id="KW-0999">Mitochondrion inner membrane</keyword>
<feature type="compositionally biased region" description="Low complexity" evidence="13">
    <location>
        <begin position="25"/>
        <end position="35"/>
    </location>
</feature>
<keyword evidence="8" id="KW-0809">Transit peptide</keyword>
<keyword evidence="6" id="KW-0067">ATP-binding</keyword>
<feature type="region of interest" description="Disordered" evidence="13">
    <location>
        <begin position="136"/>
        <end position="219"/>
    </location>
</feature>
<feature type="domain" description="Tim44-like" evidence="14">
    <location>
        <begin position="435"/>
        <end position="589"/>
    </location>
</feature>
<evidence type="ECO:0000259" key="14">
    <source>
        <dbReference type="SMART" id="SM00978"/>
    </source>
</evidence>
<dbReference type="PANTHER" id="PTHR10721:SF1">
    <property type="entry name" value="MITOCHONDRIAL IMPORT INNER MEMBRANE TRANSLOCASE SUBUNIT TIM44"/>
    <property type="match status" value="1"/>
</dbReference>
<dbReference type="STRING" id="983965.A0A2T4BRG1"/>
<feature type="compositionally biased region" description="Low complexity" evidence="13">
    <location>
        <begin position="1"/>
        <end position="10"/>
    </location>
</feature>
<dbReference type="OrthoDB" id="10265990at2759"/>
<accession>A0A2T4BRG1</accession>
<evidence type="ECO:0000256" key="3">
    <source>
        <dbReference type="ARBA" id="ARBA00022448"/>
    </source>
</evidence>
<evidence type="ECO:0000256" key="7">
    <source>
        <dbReference type="ARBA" id="ARBA00022927"/>
    </source>
</evidence>
<dbReference type="Pfam" id="PF04280">
    <property type="entry name" value="Tim44"/>
    <property type="match status" value="1"/>
</dbReference>
<dbReference type="EMBL" id="KZ679145">
    <property type="protein sequence ID" value="PTB71898.1"/>
    <property type="molecule type" value="Genomic_DNA"/>
</dbReference>
<keyword evidence="9" id="KW-0811">Translocation</keyword>
<keyword evidence="11" id="KW-0472">Membrane</keyword>
<protein>
    <recommendedName>
        <fullName evidence="12">Mitochondrial import inner membrane translocase subunit TIM44</fullName>
    </recommendedName>
</protein>
<proteinExistence type="inferred from homology"/>
<gene>
    <name evidence="15" type="ORF">M440DRAFT_1442391</name>
</gene>
<evidence type="ECO:0000313" key="15">
    <source>
        <dbReference type="EMBL" id="PTB71898.1"/>
    </source>
</evidence>
<evidence type="ECO:0000313" key="16">
    <source>
        <dbReference type="Proteomes" id="UP000240760"/>
    </source>
</evidence>
<comment type="subcellular location">
    <subcellularLocation>
        <location evidence="1">Mitochondrion inner membrane</location>
        <topology evidence="1">Peripheral membrane protein</topology>
    </subcellularLocation>
</comment>
<evidence type="ECO:0000256" key="6">
    <source>
        <dbReference type="ARBA" id="ARBA00022840"/>
    </source>
</evidence>
<dbReference type="AlphaFoldDB" id="A0A2T4BRG1"/>
<dbReference type="InterPro" id="IPR032710">
    <property type="entry name" value="NTF2-like_dom_sf"/>
</dbReference>
<dbReference type="InterPro" id="IPR007379">
    <property type="entry name" value="Tim44-like_dom"/>
</dbReference>
<evidence type="ECO:0000256" key="11">
    <source>
        <dbReference type="ARBA" id="ARBA00023136"/>
    </source>
</evidence>
<feature type="region of interest" description="Disordered" evidence="13">
    <location>
        <begin position="1"/>
        <end position="68"/>
    </location>
</feature>
<comment type="similarity">
    <text evidence="2">Belongs to the Tim44 family.</text>
</comment>
<name>A0A2T4BRG1_TRILO</name>
<evidence type="ECO:0000256" key="10">
    <source>
        <dbReference type="ARBA" id="ARBA00023128"/>
    </source>
</evidence>
<organism evidence="15 16">
    <name type="scientific">Trichoderma longibrachiatum ATCC 18648</name>
    <dbReference type="NCBI Taxonomy" id="983965"/>
    <lineage>
        <taxon>Eukaryota</taxon>
        <taxon>Fungi</taxon>
        <taxon>Dikarya</taxon>
        <taxon>Ascomycota</taxon>
        <taxon>Pezizomycotina</taxon>
        <taxon>Sordariomycetes</taxon>
        <taxon>Hypocreomycetidae</taxon>
        <taxon>Hypocreales</taxon>
        <taxon>Hypocreaceae</taxon>
        <taxon>Trichoderma</taxon>
    </lineage>
</organism>
<dbReference type="GO" id="GO:0005524">
    <property type="term" value="F:ATP binding"/>
    <property type="evidence" value="ECO:0007669"/>
    <property type="project" value="UniProtKB-KW"/>
</dbReference>
<evidence type="ECO:0000256" key="13">
    <source>
        <dbReference type="SAM" id="MobiDB-lite"/>
    </source>
</evidence>
<evidence type="ECO:0000256" key="1">
    <source>
        <dbReference type="ARBA" id="ARBA00004637"/>
    </source>
</evidence>
<dbReference type="Proteomes" id="UP000240760">
    <property type="component" value="Unassembled WGS sequence"/>
</dbReference>
<dbReference type="GO" id="GO:0005743">
    <property type="term" value="C:mitochondrial inner membrane"/>
    <property type="evidence" value="ECO:0007669"/>
    <property type="project" value="UniProtKB-SubCell"/>
</dbReference>
<evidence type="ECO:0000256" key="4">
    <source>
        <dbReference type="ARBA" id="ARBA00022741"/>
    </source>
</evidence>
<keyword evidence="4" id="KW-0547">Nucleotide-binding</keyword>
<dbReference type="Gene3D" id="3.10.450.240">
    <property type="match status" value="1"/>
</dbReference>
<evidence type="ECO:0000256" key="2">
    <source>
        <dbReference type="ARBA" id="ARBA00009597"/>
    </source>
</evidence>
<keyword evidence="7" id="KW-0653">Protein transport</keyword>
<sequence length="595" mass="66249">MTTTTSTSTSNHACSGSRGRICFRSGTTSGAATTSGEEEEAVKESRFLGTRRADSFQPRRGLSGRDGGGQVPYCSLASLRLAPACSPCPAAYTRLASQLAQRPVRNAASVERAALPSALSTPLRSSFLPVDLRVASAASQSRPLHVSSRRLQEDKVKTEAKPVEDKAEPKTKVEEEPTKDSEEKADGKEEAKEENKDEEAKEKKEDLPPPPPHGDKTPWQVFMETMNNELQKSQEWNESTKQIAASANQLAESESVRRAREAYEKSTGALAQTTSKVAKTTATAIGKGAAWTWETPVMKGVRKAANVTGDAVDKATKPIRETEAFKNVKNVIDDGSSSRYGGWVEKEERRKRREQLAKERGEDEVLQEDPNAGTNITLHKDAAWKEAWRDFRDSNKFVQNVFSLKGKYEESENPLITTARSITDTIGGFFAENETAMVIKKFRSMDPSFRTEPFLQELREYILPEVLDAYVKGDTEVLKQWLSAAQFSVYEALTKQYLQAGMKSDGRILDIRNVDILKARMLDPGEIPVFIITCRTQEVHVYRNAKTNELAAGMEDRVQQVTYAIGITRVPEDVNNPETRGWRLIEMQKSGRDWV</sequence>
<keyword evidence="10" id="KW-0496">Mitochondrion</keyword>
<dbReference type="SMART" id="SM00978">
    <property type="entry name" value="Tim44"/>
    <property type="match status" value="1"/>
</dbReference>
<dbReference type="SUPFAM" id="SSF54427">
    <property type="entry name" value="NTF2-like"/>
    <property type="match status" value="1"/>
</dbReference>
<keyword evidence="3" id="KW-0813">Transport</keyword>
<evidence type="ECO:0000256" key="5">
    <source>
        <dbReference type="ARBA" id="ARBA00022792"/>
    </source>
</evidence>
<dbReference type="PANTHER" id="PTHR10721">
    <property type="entry name" value="MITOCHONDRIAL IMPORT INNER MEMBRANE TRANSLOCASE SUBUNIT TIM44"/>
    <property type="match status" value="1"/>
</dbReference>
<keyword evidence="16" id="KW-1185">Reference proteome</keyword>
<reference evidence="15 16" key="1">
    <citation type="submission" date="2016-07" db="EMBL/GenBank/DDBJ databases">
        <title>Multiple horizontal gene transfer events from other fungi enriched the ability of initially mycotrophic Trichoderma (Ascomycota) to feed on dead plant biomass.</title>
        <authorList>
            <consortium name="DOE Joint Genome Institute"/>
            <person name="Aerts A."/>
            <person name="Atanasova L."/>
            <person name="Chenthamara K."/>
            <person name="Zhang J."/>
            <person name="Grujic M."/>
            <person name="Henrissat B."/>
            <person name="Kuo A."/>
            <person name="Salamov A."/>
            <person name="Lipzen A."/>
            <person name="Labutti K."/>
            <person name="Barry K."/>
            <person name="Miao Y."/>
            <person name="Rahimi M.J."/>
            <person name="Shen Q."/>
            <person name="Grigoriev I.V."/>
            <person name="Kubicek C.P."/>
            <person name="Druzhinina I.S."/>
        </authorList>
    </citation>
    <scope>NUCLEOTIDE SEQUENCE [LARGE SCALE GENOMIC DNA]</scope>
    <source>
        <strain evidence="15 16">ATCC 18648</strain>
    </source>
</reference>